<dbReference type="AlphaFoldDB" id="A0A0A9G454"/>
<organism evidence="1">
    <name type="scientific">Arundo donax</name>
    <name type="common">Giant reed</name>
    <name type="synonym">Donax arundinaceus</name>
    <dbReference type="NCBI Taxonomy" id="35708"/>
    <lineage>
        <taxon>Eukaryota</taxon>
        <taxon>Viridiplantae</taxon>
        <taxon>Streptophyta</taxon>
        <taxon>Embryophyta</taxon>
        <taxon>Tracheophyta</taxon>
        <taxon>Spermatophyta</taxon>
        <taxon>Magnoliopsida</taxon>
        <taxon>Liliopsida</taxon>
        <taxon>Poales</taxon>
        <taxon>Poaceae</taxon>
        <taxon>PACMAD clade</taxon>
        <taxon>Arundinoideae</taxon>
        <taxon>Arundineae</taxon>
        <taxon>Arundo</taxon>
    </lineage>
</organism>
<evidence type="ECO:0000313" key="1">
    <source>
        <dbReference type="EMBL" id="JAE19865.1"/>
    </source>
</evidence>
<reference evidence="1" key="1">
    <citation type="submission" date="2014-09" db="EMBL/GenBank/DDBJ databases">
        <authorList>
            <person name="Magalhaes I.L.F."/>
            <person name="Oliveira U."/>
            <person name="Santos F.R."/>
            <person name="Vidigal T.H.D.A."/>
            <person name="Brescovit A.D."/>
            <person name="Santos A.J."/>
        </authorList>
    </citation>
    <scope>NUCLEOTIDE SEQUENCE</scope>
    <source>
        <tissue evidence="1">Shoot tissue taken approximately 20 cm above the soil surface</tissue>
    </source>
</reference>
<sequence length="34" mass="4058">MQFSTNNRYSLKLTKFTFRTLVLTIDIRVLPPRS</sequence>
<protein>
    <submittedName>
        <fullName evidence="1">Uncharacterized protein</fullName>
    </submittedName>
</protein>
<reference evidence="1" key="2">
    <citation type="journal article" date="2015" name="Data Brief">
        <title>Shoot transcriptome of the giant reed, Arundo donax.</title>
        <authorList>
            <person name="Barrero R.A."/>
            <person name="Guerrero F.D."/>
            <person name="Moolhuijzen P."/>
            <person name="Goolsby J.A."/>
            <person name="Tidwell J."/>
            <person name="Bellgard S.E."/>
            <person name="Bellgard M.I."/>
        </authorList>
    </citation>
    <scope>NUCLEOTIDE SEQUENCE</scope>
    <source>
        <tissue evidence="1">Shoot tissue taken approximately 20 cm above the soil surface</tissue>
    </source>
</reference>
<proteinExistence type="predicted"/>
<accession>A0A0A9G454</accession>
<name>A0A0A9G454_ARUDO</name>
<dbReference type="EMBL" id="GBRH01178031">
    <property type="protein sequence ID" value="JAE19865.1"/>
    <property type="molecule type" value="Transcribed_RNA"/>
</dbReference>